<dbReference type="PROSITE" id="PS50109">
    <property type="entry name" value="HIS_KIN"/>
    <property type="match status" value="1"/>
</dbReference>
<dbReference type="InterPro" id="IPR022066">
    <property type="entry name" value="PdtaS_GAF"/>
</dbReference>
<evidence type="ECO:0000313" key="9">
    <source>
        <dbReference type="EMBL" id="CAB4554178.1"/>
    </source>
</evidence>
<dbReference type="Pfam" id="PF02518">
    <property type="entry name" value="HATPase_c"/>
    <property type="match status" value="1"/>
</dbReference>
<organism evidence="9">
    <name type="scientific">freshwater metagenome</name>
    <dbReference type="NCBI Taxonomy" id="449393"/>
    <lineage>
        <taxon>unclassified sequences</taxon>
        <taxon>metagenomes</taxon>
        <taxon>ecological metagenomes</taxon>
    </lineage>
</organism>
<sequence>MATIGELARQHTALSKEQISHLINLSSEWGMLADLCFSDLMMHVPREDGTWIVISQVRAATGQTLYIDDRVGMTARPGDVPLIAKAFDTSTIVEDEIFFEGVADDCRMMAIPVVHQGDVIAVMSREWSRRTGRQLGELERHYLDLFNTFASMIVRGDFPFPGRVADSSVAPRVGDGAIVLDGKARVRYASPNATSALHRVGISTNVVGQTLAELGVTDSSVRQAFERKEPVVEEFEQSTEVTLLTRCLPLVVTTDGDSEVTGALMLVRDVSELRRRDRLILSKDATIREIHHRVKNNLQTISSLLRLQARRLQSAEAKAAVTESVRRIRTIALVHEALSREPGDDVAFIEIVRPLLRLVEESLQSPDRPMRFEVMGDGGRLPATVVTPLSVVLTELLQNAVDHGYTEGDGGGSVVVRLGCTDTELTVAVIDDGRGIAPDFSLDDATGLGLSIVRTLVTTELAGSIEMRPARSEDLEAVGLTVVEGNTGTVIELRVPMEGE</sequence>
<dbReference type="InterPro" id="IPR011495">
    <property type="entry name" value="Sig_transdc_His_kin_sub2_dim/P"/>
</dbReference>
<evidence type="ECO:0000256" key="1">
    <source>
        <dbReference type="ARBA" id="ARBA00000085"/>
    </source>
</evidence>
<keyword evidence="4" id="KW-0808">Transferase</keyword>
<dbReference type="InterPro" id="IPR038424">
    <property type="entry name" value="H_kinase_PdtaS_GAF_sf"/>
</dbReference>
<dbReference type="EC" id="2.7.13.3" evidence="2"/>
<dbReference type="InterPro" id="IPR005467">
    <property type="entry name" value="His_kinase_dom"/>
</dbReference>
<dbReference type="EMBL" id="CAEZWE010000076">
    <property type="protein sequence ID" value="CAB4661998.1"/>
    <property type="molecule type" value="Genomic_DNA"/>
</dbReference>
<dbReference type="SMART" id="SM00911">
    <property type="entry name" value="HWE_HK"/>
    <property type="match status" value="1"/>
</dbReference>
<dbReference type="PANTHER" id="PTHR41523">
    <property type="entry name" value="TWO-COMPONENT SYSTEM SENSOR PROTEIN"/>
    <property type="match status" value="1"/>
</dbReference>
<dbReference type="SUPFAM" id="SSF55874">
    <property type="entry name" value="ATPase domain of HSP90 chaperone/DNA topoisomerase II/histidine kinase"/>
    <property type="match status" value="1"/>
</dbReference>
<dbReference type="InterPro" id="IPR011102">
    <property type="entry name" value="Sig_transdc_His_kinase_HWE"/>
</dbReference>
<dbReference type="SMART" id="SM00387">
    <property type="entry name" value="HATPase_c"/>
    <property type="match status" value="1"/>
</dbReference>
<dbReference type="GO" id="GO:0004673">
    <property type="term" value="F:protein histidine kinase activity"/>
    <property type="evidence" value="ECO:0007669"/>
    <property type="project" value="UniProtKB-EC"/>
</dbReference>
<feature type="domain" description="Histidine kinase" evidence="8">
    <location>
        <begin position="289"/>
        <end position="499"/>
    </location>
</feature>
<dbReference type="EMBL" id="CAEZTC010000032">
    <property type="protein sequence ID" value="CAB4554178.1"/>
    <property type="molecule type" value="Genomic_DNA"/>
</dbReference>
<evidence type="ECO:0000259" key="8">
    <source>
        <dbReference type="PROSITE" id="PS50109"/>
    </source>
</evidence>
<keyword evidence="7" id="KW-0067">ATP-binding</keyword>
<dbReference type="Gene3D" id="3.30.565.10">
    <property type="entry name" value="Histidine kinase-like ATPase, C-terminal domain"/>
    <property type="match status" value="1"/>
</dbReference>
<dbReference type="Pfam" id="PF12282">
    <property type="entry name" value="GAF_PdtaS"/>
    <property type="match status" value="1"/>
</dbReference>
<accession>A0A6J6CWU0</accession>
<dbReference type="GO" id="GO:0005524">
    <property type="term" value="F:ATP binding"/>
    <property type="evidence" value="ECO:0007669"/>
    <property type="project" value="UniProtKB-KW"/>
</dbReference>
<dbReference type="AlphaFoldDB" id="A0A6J6CWU0"/>
<dbReference type="PANTHER" id="PTHR41523:SF8">
    <property type="entry name" value="ETHYLENE RESPONSE SENSOR PROTEIN"/>
    <property type="match status" value="1"/>
</dbReference>
<comment type="catalytic activity">
    <reaction evidence="1">
        <text>ATP + protein L-histidine = ADP + protein N-phospho-L-histidine.</text>
        <dbReference type="EC" id="2.7.13.3"/>
    </reaction>
</comment>
<evidence type="ECO:0000256" key="2">
    <source>
        <dbReference type="ARBA" id="ARBA00012438"/>
    </source>
</evidence>
<keyword evidence="6" id="KW-0418">Kinase</keyword>
<dbReference type="Gene3D" id="3.30.450.280">
    <property type="entry name" value="GAF domain"/>
    <property type="match status" value="1"/>
</dbReference>
<name>A0A6J6CWU0_9ZZZZ</name>
<keyword evidence="3" id="KW-0597">Phosphoprotein</keyword>
<reference evidence="9" key="1">
    <citation type="submission" date="2020-05" db="EMBL/GenBank/DDBJ databases">
        <authorList>
            <person name="Chiriac C."/>
            <person name="Salcher M."/>
            <person name="Ghai R."/>
            <person name="Kavagutti S V."/>
        </authorList>
    </citation>
    <scope>NUCLEOTIDE SEQUENCE</scope>
</reference>
<evidence type="ECO:0000256" key="6">
    <source>
        <dbReference type="ARBA" id="ARBA00022777"/>
    </source>
</evidence>
<evidence type="ECO:0000256" key="5">
    <source>
        <dbReference type="ARBA" id="ARBA00022741"/>
    </source>
</evidence>
<dbReference type="Gene3D" id="3.30.450.20">
    <property type="entry name" value="PAS domain"/>
    <property type="match status" value="1"/>
</dbReference>
<keyword evidence="5" id="KW-0547">Nucleotide-binding</keyword>
<dbReference type="InterPro" id="IPR036890">
    <property type="entry name" value="HATPase_C_sf"/>
</dbReference>
<evidence type="ECO:0000256" key="7">
    <source>
        <dbReference type="ARBA" id="ARBA00022840"/>
    </source>
</evidence>
<dbReference type="Pfam" id="PF07568">
    <property type="entry name" value="HisKA_2"/>
    <property type="match status" value="1"/>
</dbReference>
<proteinExistence type="predicted"/>
<protein>
    <recommendedName>
        <fullName evidence="2">histidine kinase</fullName>
        <ecNumber evidence="2">2.7.13.3</ecNumber>
    </recommendedName>
</protein>
<gene>
    <name evidence="9" type="ORF">UFOPK1572_00382</name>
    <name evidence="10" type="ORF">UFOPK2169_01473</name>
</gene>
<evidence type="ECO:0000313" key="10">
    <source>
        <dbReference type="EMBL" id="CAB4661998.1"/>
    </source>
</evidence>
<dbReference type="InterPro" id="IPR003594">
    <property type="entry name" value="HATPase_dom"/>
</dbReference>
<evidence type="ECO:0000256" key="3">
    <source>
        <dbReference type="ARBA" id="ARBA00022553"/>
    </source>
</evidence>
<evidence type="ECO:0000256" key="4">
    <source>
        <dbReference type="ARBA" id="ARBA00022679"/>
    </source>
</evidence>